<dbReference type="Gene3D" id="1.10.357.40">
    <property type="entry name" value="YbiA-like"/>
    <property type="match status" value="1"/>
</dbReference>
<evidence type="ECO:0000256" key="1">
    <source>
        <dbReference type="ARBA" id="ARBA00000022"/>
    </source>
</evidence>
<dbReference type="CDD" id="cd15457">
    <property type="entry name" value="NADAR"/>
    <property type="match status" value="1"/>
</dbReference>
<dbReference type="InterPro" id="IPR012816">
    <property type="entry name" value="NADAR"/>
</dbReference>
<organism evidence="6 7">
    <name type="scientific">Plantactinospora alkalitolerans</name>
    <dbReference type="NCBI Taxonomy" id="2789879"/>
    <lineage>
        <taxon>Bacteria</taxon>
        <taxon>Bacillati</taxon>
        <taxon>Actinomycetota</taxon>
        <taxon>Actinomycetes</taxon>
        <taxon>Micromonosporales</taxon>
        <taxon>Micromonosporaceae</taxon>
        <taxon>Plantactinospora</taxon>
    </lineage>
</organism>
<evidence type="ECO:0000259" key="4">
    <source>
        <dbReference type="Pfam" id="PF24644"/>
    </source>
</evidence>
<keyword evidence="7" id="KW-1185">Reference proteome</keyword>
<evidence type="ECO:0000313" key="7">
    <source>
        <dbReference type="Proteomes" id="UP000638560"/>
    </source>
</evidence>
<evidence type="ECO:0000259" key="3">
    <source>
        <dbReference type="Pfam" id="PF08719"/>
    </source>
</evidence>
<comment type="catalytic activity">
    <reaction evidence="1">
        <text>5-amino-6-(5-phospho-D-ribosylamino)uracil + H2O = 5,6-diaminouracil + D-ribose 5-phosphate</text>
        <dbReference type="Rhea" id="RHEA:55020"/>
        <dbReference type="ChEBI" id="CHEBI:15377"/>
        <dbReference type="ChEBI" id="CHEBI:46252"/>
        <dbReference type="ChEBI" id="CHEBI:58453"/>
        <dbReference type="ChEBI" id="CHEBI:78346"/>
    </reaction>
</comment>
<comment type="catalytic activity">
    <reaction evidence="2">
        <text>2,5-diamino-6-hydroxy-4-(5-phosphoribosylamino)-pyrimidine + H2O = 2,5,6-triamino-4-hydroxypyrimidine + D-ribose 5-phosphate</text>
        <dbReference type="Rhea" id="RHEA:23436"/>
        <dbReference type="ChEBI" id="CHEBI:15377"/>
        <dbReference type="ChEBI" id="CHEBI:58614"/>
        <dbReference type="ChEBI" id="CHEBI:78346"/>
        <dbReference type="ChEBI" id="CHEBI:137796"/>
    </reaction>
</comment>
<dbReference type="InterPro" id="IPR056056">
    <property type="entry name" value="DUF7639"/>
</dbReference>
<evidence type="ECO:0000259" key="5">
    <source>
        <dbReference type="Pfam" id="PF24645"/>
    </source>
</evidence>
<comment type="caution">
    <text evidence="6">The sequence shown here is derived from an EMBL/GenBank/DDBJ whole genome shotgun (WGS) entry which is preliminary data.</text>
</comment>
<dbReference type="Pfam" id="PF24644">
    <property type="entry name" value="DUF7638"/>
    <property type="match status" value="1"/>
</dbReference>
<reference evidence="6 7" key="1">
    <citation type="submission" date="2020-11" db="EMBL/GenBank/DDBJ databases">
        <title>A novel isolate from a Black sea contaminated sediment with potential to produce alkanes: Plantactinospora alkalitolerans sp. nov.</title>
        <authorList>
            <person name="Carro L."/>
            <person name="Veyisoglu A."/>
            <person name="Guven K."/>
            <person name="Schumann P."/>
            <person name="Klenk H.-P."/>
            <person name="Sahin N."/>
        </authorList>
    </citation>
    <scope>NUCLEOTIDE SEQUENCE [LARGE SCALE GENOMIC DNA]</scope>
    <source>
        <strain evidence="6 7">S1510</strain>
    </source>
</reference>
<feature type="domain" description="NADAR" evidence="3">
    <location>
        <begin position="253"/>
        <end position="367"/>
    </location>
</feature>
<evidence type="ECO:0000256" key="2">
    <source>
        <dbReference type="ARBA" id="ARBA00000751"/>
    </source>
</evidence>
<name>A0ABS0HAB8_9ACTN</name>
<gene>
    <name evidence="6" type="ORF">I0C86_41990</name>
</gene>
<dbReference type="SUPFAM" id="SSF143990">
    <property type="entry name" value="YbiA-like"/>
    <property type="match status" value="1"/>
</dbReference>
<protein>
    <submittedName>
        <fullName evidence="6">NADAR family protein</fullName>
    </submittedName>
</protein>
<dbReference type="Proteomes" id="UP000638560">
    <property type="component" value="Unassembled WGS sequence"/>
</dbReference>
<dbReference type="Pfam" id="PF24645">
    <property type="entry name" value="DUF7639"/>
    <property type="match status" value="1"/>
</dbReference>
<dbReference type="Pfam" id="PF08719">
    <property type="entry name" value="NADAR"/>
    <property type="match status" value="1"/>
</dbReference>
<evidence type="ECO:0000313" key="6">
    <source>
        <dbReference type="EMBL" id="MBF9135426.1"/>
    </source>
</evidence>
<sequence>MTRYRRTYRDVDGQRIEGTWRHIFTRNMDTYFLTDLVIYADGAIDCGTGGFTDLDGLAEQLRRGRVATALEDGARASAHHLAGWRFTEPSSAVNAEMLLGEVADEIDRLNDRPDSTGRCLQAVQTYLADPTEDHRHTVRERYLEIPEHLRVYALGDMDRKDTPLRILITDLGEPLHGWPNGPVVTEQKRAEAIAYFREQEVAIEAWEARVPADGPEHPMQPTLTIPKAVYPQGWPDPPGVEVLQNDYPAVITVGANSYPSVAHAYWALSTPDPHWHDQIAAAPRGYDAGKLAEQAPRRTDWAAARLAVMTVLLRAKYTQHPQMAQTLLASGDARVVYVDFGSAYWSVGSQRATNWIGRLLEVIRSELAAAKAGISLPAIHGTDSSASP</sequence>
<dbReference type="EMBL" id="JADPUN010000428">
    <property type="protein sequence ID" value="MBF9135426.1"/>
    <property type="molecule type" value="Genomic_DNA"/>
</dbReference>
<proteinExistence type="predicted"/>
<feature type="domain" description="DUF7639" evidence="5">
    <location>
        <begin position="114"/>
        <end position="206"/>
    </location>
</feature>
<dbReference type="InterPro" id="IPR037238">
    <property type="entry name" value="YbiA-like_sf"/>
</dbReference>
<dbReference type="RefSeq" id="WP_196206887.1">
    <property type="nucleotide sequence ID" value="NZ_JADPUN010000428.1"/>
</dbReference>
<dbReference type="InterPro" id="IPR056055">
    <property type="entry name" value="DUF7638"/>
</dbReference>
<feature type="domain" description="DUF7638" evidence="4">
    <location>
        <begin position="6"/>
        <end position="113"/>
    </location>
</feature>
<accession>A0ABS0HAB8</accession>